<name>A0A8S5M9B5_9CAUD</name>
<dbReference type="EMBL" id="BK014852">
    <property type="protein sequence ID" value="DAD78838.1"/>
    <property type="molecule type" value="Genomic_DNA"/>
</dbReference>
<sequence length="94" mass="10496">MKDITVTTEYDLEVVGGDFVANESTAQHVEFLLLSKQGEWKESPITGCNIQQAQNGSITRALDRHIRIQLEADSFSAEVLQITEKGINIKGKYK</sequence>
<evidence type="ECO:0000313" key="1">
    <source>
        <dbReference type="EMBL" id="DAD78838.1"/>
    </source>
</evidence>
<proteinExistence type="predicted"/>
<accession>A0A8S5M9B5</accession>
<organism evidence="1">
    <name type="scientific">Myoviridae sp. ct1Js5</name>
    <dbReference type="NCBI Taxonomy" id="2826601"/>
    <lineage>
        <taxon>Viruses</taxon>
        <taxon>Duplodnaviria</taxon>
        <taxon>Heunggongvirae</taxon>
        <taxon>Uroviricota</taxon>
        <taxon>Caudoviricetes</taxon>
    </lineage>
</organism>
<protein>
    <submittedName>
        <fullName evidence="1">Uncharacterized protein</fullName>
    </submittedName>
</protein>
<reference evidence="1" key="1">
    <citation type="journal article" date="2021" name="Proc. Natl. Acad. Sci. U.S.A.">
        <title>A Catalog of Tens of Thousands of Viruses from Human Metagenomes Reveals Hidden Associations with Chronic Diseases.</title>
        <authorList>
            <person name="Tisza M.J."/>
            <person name="Buck C.B."/>
        </authorList>
    </citation>
    <scope>NUCLEOTIDE SEQUENCE</scope>
    <source>
        <strain evidence="1">Ct1Js5</strain>
    </source>
</reference>